<organism evidence="1 2">
    <name type="scientific">Candidatus Methanogaster sp</name>
    <dbReference type="NCBI Taxonomy" id="3386292"/>
    <lineage>
        <taxon>Archaea</taxon>
        <taxon>Methanobacteriati</taxon>
        <taxon>Methanobacteriota</taxon>
        <taxon>Stenosarchaea group</taxon>
        <taxon>Methanomicrobia</taxon>
        <taxon>Methanosarcinales</taxon>
        <taxon>ANME-2 cluster</taxon>
        <taxon>Candidatus Methanogasteraceae</taxon>
        <taxon>Candidatus Methanogaster</taxon>
    </lineage>
</organism>
<reference evidence="1" key="1">
    <citation type="submission" date="2018-01" db="EMBL/GenBank/DDBJ databases">
        <authorList>
            <person name="Krukenberg V."/>
        </authorList>
    </citation>
    <scope>NUCLEOTIDE SEQUENCE</scope>
    <source>
        <strain evidence="1">E20ANME2</strain>
    </source>
</reference>
<evidence type="ECO:0000313" key="1">
    <source>
        <dbReference type="EMBL" id="PXF59090.1"/>
    </source>
</evidence>
<evidence type="ECO:0000313" key="2">
    <source>
        <dbReference type="Proteomes" id="UP000248329"/>
    </source>
</evidence>
<name>A0AC61L0E7_9EURY</name>
<comment type="caution">
    <text evidence="1">The sequence shown here is derived from an EMBL/GenBank/DDBJ whole genome shotgun (WGS) entry which is preliminary data.</text>
</comment>
<accession>A0AC61L0E7</accession>
<sequence length="528" mass="58883">MNALTFQIHLLEPVLVTQLGGGDPNSAVGFNFIPGSVIRGALIAKHLHGAKGDATDADFRRLFFDGTVRFLNAYPRFQTGERMLPTPLSWHVEKDTEEPVYDFAIIDDRDLKDDESNKVWKVVNEPFCWIWDDDEGKQQTEFYNPVTQIKIHTARADRQNVTEEGSTIFRYLALDSGQDFAGVVLADNSSDIDCIKDILAENPILGFGKSHLAGYGRVKIDTVKPVEGWKEYNPTDDGMGGNIVVALLSDAIVRDRKTGAHVASIEQALVRTRGLKDHSNSDIRPDLKKAFVHTRVRGGFNRTWNLPLPQTLAIRAGSVFVYEADPVLRNCLETLELSGIGEKREEGFGRIAVDWSWAGKINVEPPVPSNPPASFKLEGESAELTLIIVNRMMRANLDQALVKKINELSLDRKGMHNAQLSRMRVITRRAWSENDAGLILQHLGGMEKKPAERQFKNATIDGESLYKWLEERAGKPNSIRGLLSEGFDKTPSVGGITPDMTDDLALEYTMRLIDGVLHKAIKLEEANK</sequence>
<dbReference type="EMBL" id="PQXF01000028">
    <property type="protein sequence ID" value="PXF59090.1"/>
    <property type="molecule type" value="Genomic_DNA"/>
</dbReference>
<protein>
    <submittedName>
        <fullName evidence="1">Uncharacterized protein</fullName>
    </submittedName>
</protein>
<gene>
    <name evidence="1" type="ORF">C4B59_12125</name>
</gene>
<proteinExistence type="predicted"/>
<dbReference type="Proteomes" id="UP000248329">
    <property type="component" value="Unassembled WGS sequence"/>
</dbReference>